<dbReference type="OrthoDB" id="6270557at2"/>
<evidence type="ECO:0000313" key="2">
    <source>
        <dbReference type="EMBL" id="ABN60813.1"/>
    </source>
</evidence>
<keyword evidence="1" id="KW-0812">Transmembrane</keyword>
<dbReference type="InterPro" id="IPR032118">
    <property type="entry name" value="Phage_holin_HP1"/>
</dbReference>
<keyword evidence="1" id="KW-1133">Transmembrane helix</keyword>
<proteinExistence type="predicted"/>
<evidence type="ECO:0000256" key="1">
    <source>
        <dbReference type="SAM" id="Phobius"/>
    </source>
</evidence>
<sequence>MSNAVNNFSELSAQKSFTLASYLSSLISTIGGALTLNDIAILMGIFLAMLTFAINWFYQARRDHREKILLQAQLGALPSKNTTIDKNMTKQKENAA</sequence>
<dbReference type="AlphaFoldDB" id="A3D250"/>
<dbReference type="EMBL" id="CP000563">
    <property type="protein sequence ID" value="ABN60813.1"/>
    <property type="molecule type" value="Genomic_DNA"/>
</dbReference>
<dbReference type="HOGENOM" id="CLU_2358137_0_0_6"/>
<dbReference type="Pfam" id="PF16080">
    <property type="entry name" value="Phage_holin_2_3"/>
    <property type="match status" value="1"/>
</dbReference>
<reference evidence="2 3" key="1">
    <citation type="submission" date="2007-02" db="EMBL/GenBank/DDBJ databases">
        <title>Complete sequence of chromosome of Shewanella baltica OS155.</title>
        <authorList>
            <consortium name="US DOE Joint Genome Institute"/>
            <person name="Copeland A."/>
            <person name="Lucas S."/>
            <person name="Lapidus A."/>
            <person name="Barry K."/>
            <person name="Detter J.C."/>
            <person name="Glavina del Rio T."/>
            <person name="Hammon N."/>
            <person name="Israni S."/>
            <person name="Dalin E."/>
            <person name="Tice H."/>
            <person name="Pitluck S."/>
            <person name="Sims D.R."/>
            <person name="Brettin T."/>
            <person name="Bruce D."/>
            <person name="Han C."/>
            <person name="Tapia R."/>
            <person name="Brainard J."/>
            <person name="Schmutz J."/>
            <person name="Larimer F."/>
            <person name="Land M."/>
            <person name="Hauser L."/>
            <person name="Kyrpides N."/>
            <person name="Mikhailova N."/>
            <person name="Brettar I."/>
            <person name="Klappenbach J."/>
            <person name="Konstantinidis K."/>
            <person name="Rodrigues J."/>
            <person name="Tiedje J."/>
            <person name="Richardson P."/>
        </authorList>
    </citation>
    <scope>NUCLEOTIDE SEQUENCE [LARGE SCALE GENOMIC DNA]</scope>
    <source>
        <strain evidence="3">OS155 / ATCC BAA-1091</strain>
    </source>
</reference>
<organism evidence="2 3">
    <name type="scientific">Shewanella baltica (strain OS155 / ATCC BAA-1091)</name>
    <dbReference type="NCBI Taxonomy" id="325240"/>
    <lineage>
        <taxon>Bacteria</taxon>
        <taxon>Pseudomonadati</taxon>
        <taxon>Pseudomonadota</taxon>
        <taxon>Gammaproteobacteria</taxon>
        <taxon>Alteromonadales</taxon>
        <taxon>Shewanellaceae</taxon>
        <taxon>Shewanella</taxon>
    </lineage>
</organism>
<evidence type="ECO:0000313" key="3">
    <source>
        <dbReference type="Proteomes" id="UP000001557"/>
    </source>
</evidence>
<feature type="transmembrane region" description="Helical" evidence="1">
    <location>
        <begin position="39"/>
        <end position="58"/>
    </location>
</feature>
<name>A3D250_SHEB5</name>
<accession>A3D250</accession>
<evidence type="ECO:0008006" key="4">
    <source>
        <dbReference type="Google" id="ProtNLM"/>
    </source>
</evidence>
<gene>
    <name evidence="2" type="ordered locus">Sbal_1295</name>
</gene>
<dbReference type="RefSeq" id="WP_011846234.1">
    <property type="nucleotide sequence ID" value="NC_009052.1"/>
</dbReference>
<dbReference type="STRING" id="325240.Sbal_1295"/>
<protein>
    <recommendedName>
        <fullName evidence="4">Holin</fullName>
    </recommendedName>
</protein>
<keyword evidence="1" id="KW-0472">Membrane</keyword>
<dbReference type="KEGG" id="sbl:Sbal_1295"/>
<dbReference type="Proteomes" id="UP000001557">
    <property type="component" value="Chromosome"/>
</dbReference>
<keyword evidence="3" id="KW-1185">Reference proteome</keyword>